<name>A0ABV8EI98_9BACT</name>
<reference evidence="2" key="1">
    <citation type="journal article" date="2019" name="Int. J. Syst. Evol. Microbiol.">
        <title>The Global Catalogue of Microorganisms (GCM) 10K type strain sequencing project: providing services to taxonomists for standard genome sequencing and annotation.</title>
        <authorList>
            <consortium name="The Broad Institute Genomics Platform"/>
            <consortium name="The Broad Institute Genome Sequencing Center for Infectious Disease"/>
            <person name="Wu L."/>
            <person name="Ma J."/>
        </authorList>
    </citation>
    <scope>NUCLEOTIDE SEQUENCE [LARGE SCALE GENOMIC DNA]</scope>
    <source>
        <strain evidence="2">CECT 8551</strain>
    </source>
</reference>
<evidence type="ECO:0000313" key="1">
    <source>
        <dbReference type="EMBL" id="MFC3976019.1"/>
    </source>
</evidence>
<protein>
    <recommendedName>
        <fullName evidence="3">Bacteriocin-type signal sequence-containing protein</fullName>
    </recommendedName>
</protein>
<evidence type="ECO:0008006" key="3">
    <source>
        <dbReference type="Google" id="ProtNLM"/>
    </source>
</evidence>
<proteinExistence type="predicted"/>
<dbReference type="RefSeq" id="WP_241292916.1">
    <property type="nucleotide sequence ID" value="NZ_JAKZGR010000004.1"/>
</dbReference>
<organism evidence="1 2">
    <name type="scientific">Belliella kenyensis</name>
    <dbReference type="NCBI Taxonomy" id="1472724"/>
    <lineage>
        <taxon>Bacteria</taxon>
        <taxon>Pseudomonadati</taxon>
        <taxon>Bacteroidota</taxon>
        <taxon>Cytophagia</taxon>
        <taxon>Cytophagales</taxon>
        <taxon>Cyclobacteriaceae</taxon>
        <taxon>Belliella</taxon>
    </lineage>
</organism>
<comment type="caution">
    <text evidence="1">The sequence shown here is derived from an EMBL/GenBank/DDBJ whole genome shotgun (WGS) entry which is preliminary data.</text>
</comment>
<dbReference type="EMBL" id="JBHSAV010000017">
    <property type="protein sequence ID" value="MFC3976019.1"/>
    <property type="molecule type" value="Genomic_DNA"/>
</dbReference>
<sequence length="59" mass="6682">MVKSNLTELSLKELVDIQGGHWLTKAIKYVRTGLEVIGAYELYSEFKEGWDSVECGCDQ</sequence>
<keyword evidence="2" id="KW-1185">Reference proteome</keyword>
<gene>
    <name evidence="1" type="ORF">ACFOUP_06500</name>
</gene>
<accession>A0ABV8EI98</accession>
<dbReference type="Proteomes" id="UP001595766">
    <property type="component" value="Unassembled WGS sequence"/>
</dbReference>
<evidence type="ECO:0000313" key="2">
    <source>
        <dbReference type="Proteomes" id="UP001595766"/>
    </source>
</evidence>